<protein>
    <submittedName>
        <fullName evidence="1">Uncharacterized protein</fullName>
    </submittedName>
</protein>
<dbReference type="Proteomes" id="UP000678237">
    <property type="component" value="Unassembled WGS sequence"/>
</dbReference>
<dbReference type="EMBL" id="JAGVWE010000007">
    <property type="protein sequence ID" value="MBS3063780.1"/>
    <property type="molecule type" value="Genomic_DNA"/>
</dbReference>
<reference evidence="2" key="2">
    <citation type="submission" date="2021-03" db="EMBL/GenBank/DDBJ databases">
        <authorList>
            <person name="Jaffe A."/>
        </authorList>
    </citation>
    <scope>NUCLEOTIDE SEQUENCE</scope>
    <source>
        <strain evidence="2">RIFCSPLOWO2_01_FULL_58_19</strain>
    </source>
</reference>
<comment type="caution">
    <text evidence="1">The sequence shown here is derived from an EMBL/GenBank/DDBJ whole genome shotgun (WGS) entry which is preliminary data.</text>
</comment>
<name>A0A7J4JKW6_9ARCH</name>
<reference evidence="2" key="3">
    <citation type="submission" date="2021-05" db="EMBL/GenBank/DDBJ databases">
        <title>Protein family content uncovers lineage relationships and bacterial pathway maintenance mechanisms in DPANN archaea.</title>
        <authorList>
            <person name="Castelle C.J."/>
            <person name="Meheust R."/>
            <person name="Jaffe A.L."/>
            <person name="Seitz K."/>
            <person name="Gong X."/>
            <person name="Baker B.J."/>
            <person name="Banfield J.F."/>
        </authorList>
    </citation>
    <scope>NUCLEOTIDE SEQUENCE</scope>
    <source>
        <strain evidence="2">RIFCSPLOWO2_01_FULL_58_19</strain>
    </source>
</reference>
<organism evidence="1 3">
    <name type="scientific">Candidatus Iainarchaeum sp</name>
    <dbReference type="NCBI Taxonomy" id="3101447"/>
    <lineage>
        <taxon>Archaea</taxon>
        <taxon>Candidatus Iainarchaeota</taxon>
        <taxon>Candidatus Iainarchaeia</taxon>
        <taxon>Candidatus Iainarchaeales</taxon>
        <taxon>Candidatus Iainarchaeaceae</taxon>
        <taxon>Candidatus Iainarchaeum</taxon>
    </lineage>
</organism>
<reference evidence="1" key="1">
    <citation type="journal article" date="2020" name="bioRxiv">
        <title>A rank-normalized archaeal taxonomy based on genome phylogeny resolves widespread incomplete and uneven classifications.</title>
        <authorList>
            <person name="Rinke C."/>
            <person name="Chuvochina M."/>
            <person name="Mussig A.J."/>
            <person name="Chaumeil P.-A."/>
            <person name="Waite D.W."/>
            <person name="Whitman W.B."/>
            <person name="Parks D.H."/>
            <person name="Hugenholtz P."/>
        </authorList>
    </citation>
    <scope>NUCLEOTIDE SEQUENCE</scope>
    <source>
        <strain evidence="1">UBA10219</strain>
    </source>
</reference>
<accession>A0A7J4JKW6</accession>
<evidence type="ECO:0000313" key="3">
    <source>
        <dbReference type="Proteomes" id="UP000564964"/>
    </source>
</evidence>
<dbReference type="AlphaFoldDB" id="A0A7J4JKW6"/>
<sequence>MNVALRGKTKQILETMVQDGYANTQSEAIRLAIVHFGNEYLDEETLVNRKLDAIDKEISEGKRRLLTPEQALGAHAKHLKG</sequence>
<evidence type="ECO:0000313" key="1">
    <source>
        <dbReference type="EMBL" id="HIH15906.1"/>
    </source>
</evidence>
<proteinExistence type="predicted"/>
<gene>
    <name evidence="1" type="ORF">HA252_00690</name>
    <name evidence="2" type="ORF">J4203_08030</name>
</gene>
<dbReference type="EMBL" id="DUGH01000015">
    <property type="protein sequence ID" value="HIH15906.1"/>
    <property type="molecule type" value="Genomic_DNA"/>
</dbReference>
<evidence type="ECO:0000313" key="2">
    <source>
        <dbReference type="EMBL" id="MBS3063780.1"/>
    </source>
</evidence>
<dbReference type="Proteomes" id="UP000564964">
    <property type="component" value="Unassembled WGS sequence"/>
</dbReference>